<sequence>MAAFLAHLGLDRWPLMHTEGLTFWRLLGVGQGRVFDPHADLQRSALFTVWRSLADLRRFEAHSRLMQRIHQRSEESWTVHMLLYAGMDSGVGVIPCKPSCQFRYRKQDPGLF</sequence>
<reference evidence="1 2" key="1">
    <citation type="submission" date="2019-10" db="EMBL/GenBank/DDBJ databases">
        <title>Dictyobacter vulcani sp. nov., within the class Ktedonobacteria, isolated from soil of volcanic Mt. Zao.</title>
        <authorList>
            <person name="Zheng Y."/>
            <person name="Wang C.M."/>
            <person name="Sakai Y."/>
            <person name="Abe K."/>
            <person name="Yokota A."/>
            <person name="Yabe S."/>
        </authorList>
    </citation>
    <scope>NUCLEOTIDE SEQUENCE [LARGE SCALE GENOMIC DNA]</scope>
    <source>
        <strain evidence="1 2">W12</strain>
    </source>
</reference>
<evidence type="ECO:0008006" key="3">
    <source>
        <dbReference type="Google" id="ProtNLM"/>
    </source>
</evidence>
<comment type="caution">
    <text evidence="1">The sequence shown here is derived from an EMBL/GenBank/DDBJ whole genome shotgun (WGS) entry which is preliminary data.</text>
</comment>
<accession>A0A5J4KYA0</accession>
<dbReference type="EMBL" id="BKZW01000004">
    <property type="protein sequence ID" value="GER91481.1"/>
    <property type="molecule type" value="Genomic_DNA"/>
</dbReference>
<name>A0A5J4KYA0_9CHLR</name>
<evidence type="ECO:0000313" key="2">
    <source>
        <dbReference type="Proteomes" id="UP000326912"/>
    </source>
</evidence>
<dbReference type="Proteomes" id="UP000326912">
    <property type="component" value="Unassembled WGS sequence"/>
</dbReference>
<proteinExistence type="predicted"/>
<gene>
    <name evidence="1" type="ORF">KDW_56430</name>
</gene>
<evidence type="ECO:0000313" key="1">
    <source>
        <dbReference type="EMBL" id="GER91481.1"/>
    </source>
</evidence>
<protein>
    <recommendedName>
        <fullName evidence="3">DUF3291 domain-containing protein</fullName>
    </recommendedName>
</protein>
<organism evidence="1 2">
    <name type="scientific">Dictyobacter vulcani</name>
    <dbReference type="NCBI Taxonomy" id="2607529"/>
    <lineage>
        <taxon>Bacteria</taxon>
        <taxon>Bacillati</taxon>
        <taxon>Chloroflexota</taxon>
        <taxon>Ktedonobacteria</taxon>
        <taxon>Ktedonobacterales</taxon>
        <taxon>Dictyobacteraceae</taxon>
        <taxon>Dictyobacter</taxon>
    </lineage>
</organism>
<keyword evidence="2" id="KW-1185">Reference proteome</keyword>
<dbReference type="AlphaFoldDB" id="A0A5J4KYA0"/>